<dbReference type="RefSeq" id="WP_229745879.1">
    <property type="nucleotide sequence ID" value="NZ_BMCU01000002.1"/>
</dbReference>
<dbReference type="SUPFAM" id="SSF63380">
    <property type="entry name" value="Riboflavin synthase domain-like"/>
    <property type="match status" value="1"/>
</dbReference>
<evidence type="ECO:0000259" key="9">
    <source>
        <dbReference type="PROSITE" id="PS51384"/>
    </source>
</evidence>
<dbReference type="PANTHER" id="PTHR47354">
    <property type="entry name" value="NADH OXIDOREDUCTASE HCR"/>
    <property type="match status" value="1"/>
</dbReference>
<accession>A0A917CYR8</accession>
<keyword evidence="4" id="KW-0479">Metal-binding</keyword>
<keyword evidence="3" id="KW-0001">2Fe-2S</keyword>
<dbReference type="CDD" id="cd06185">
    <property type="entry name" value="PDR_like"/>
    <property type="match status" value="1"/>
</dbReference>
<dbReference type="PRINTS" id="PR00409">
    <property type="entry name" value="PHDIOXRDTASE"/>
</dbReference>
<comment type="caution">
    <text evidence="10">The sequence shown here is derived from an EMBL/GenBank/DDBJ whole genome shotgun (WGS) entry which is preliminary data.</text>
</comment>
<dbReference type="PROSITE" id="PS51085">
    <property type="entry name" value="2FE2S_FER_2"/>
    <property type="match status" value="1"/>
</dbReference>
<evidence type="ECO:0000256" key="1">
    <source>
        <dbReference type="ARBA" id="ARBA00001974"/>
    </source>
</evidence>
<dbReference type="InterPro" id="IPR054582">
    <property type="entry name" value="DmmA-like_N"/>
</dbReference>
<evidence type="ECO:0000256" key="4">
    <source>
        <dbReference type="ARBA" id="ARBA00022723"/>
    </source>
</evidence>
<keyword evidence="5" id="KW-0560">Oxidoreductase</keyword>
<dbReference type="PROSITE" id="PS51384">
    <property type="entry name" value="FAD_FR"/>
    <property type="match status" value="1"/>
</dbReference>
<dbReference type="Pfam" id="PF22290">
    <property type="entry name" value="DmmA-like_N"/>
    <property type="match status" value="1"/>
</dbReference>
<keyword evidence="2" id="KW-0285">Flavoprotein</keyword>
<keyword evidence="11" id="KW-1185">Reference proteome</keyword>
<evidence type="ECO:0000256" key="6">
    <source>
        <dbReference type="ARBA" id="ARBA00023004"/>
    </source>
</evidence>
<dbReference type="AlphaFoldDB" id="A0A917CYR8"/>
<sequence>MLTTVLDTVTIAPGVRRVVLASVDGSALEPFVPGSHVLVRCAIDRYNAYSLTGECRSPTSYSISVRAQGVGSSWLHERRVGDTVDISTPRSTFAPVLSARRHLLVAGGIGVTPILSHAGEHGSASEVLYVHKPGVDAHVRDLRAVCDDVTVVTDREHFVSALRESLRRQPLGTHLYVCGPGGLIDLVHVEAAGAGWPRSRCHHERFASTSAPTRPFELHLSRGLTVHVPSHRTALDALAEAGIIVPNLCRHGVCGRCRTTVLSGPIEHRDLYLTEDERAEGDSMMVCVSRAAGDGVELEL</sequence>
<dbReference type="Gene3D" id="3.10.20.30">
    <property type="match status" value="1"/>
</dbReference>
<proteinExistence type="predicted"/>
<dbReference type="InterPro" id="IPR050415">
    <property type="entry name" value="MRET"/>
</dbReference>
<dbReference type="Gene3D" id="3.40.50.80">
    <property type="entry name" value="Nucleotide-binding domain of ferredoxin-NADP reductase (FNR) module"/>
    <property type="match status" value="1"/>
</dbReference>
<dbReference type="Gene3D" id="2.40.30.10">
    <property type="entry name" value="Translation factors"/>
    <property type="match status" value="1"/>
</dbReference>
<dbReference type="Proteomes" id="UP000654257">
    <property type="component" value="Unassembled WGS sequence"/>
</dbReference>
<protein>
    <submittedName>
        <fullName evidence="10">Ferredoxin</fullName>
    </submittedName>
</protein>
<evidence type="ECO:0000259" key="8">
    <source>
        <dbReference type="PROSITE" id="PS51085"/>
    </source>
</evidence>
<comment type="cofactor">
    <cofactor evidence="1">
        <name>FAD</name>
        <dbReference type="ChEBI" id="CHEBI:57692"/>
    </cofactor>
</comment>
<dbReference type="InterPro" id="IPR017938">
    <property type="entry name" value="Riboflavin_synthase-like_b-brl"/>
</dbReference>
<dbReference type="GO" id="GO:0046872">
    <property type="term" value="F:metal ion binding"/>
    <property type="evidence" value="ECO:0007669"/>
    <property type="project" value="UniProtKB-KW"/>
</dbReference>
<keyword evidence="7" id="KW-0411">Iron-sulfur</keyword>
<dbReference type="GO" id="GO:0051537">
    <property type="term" value="F:2 iron, 2 sulfur cluster binding"/>
    <property type="evidence" value="ECO:0007669"/>
    <property type="project" value="UniProtKB-KW"/>
</dbReference>
<evidence type="ECO:0000313" key="10">
    <source>
        <dbReference type="EMBL" id="GGG02409.1"/>
    </source>
</evidence>
<evidence type="ECO:0000313" key="11">
    <source>
        <dbReference type="Proteomes" id="UP000654257"/>
    </source>
</evidence>
<evidence type="ECO:0000256" key="3">
    <source>
        <dbReference type="ARBA" id="ARBA00022714"/>
    </source>
</evidence>
<evidence type="ECO:0000256" key="2">
    <source>
        <dbReference type="ARBA" id="ARBA00022630"/>
    </source>
</evidence>
<dbReference type="GO" id="GO:0016491">
    <property type="term" value="F:oxidoreductase activity"/>
    <property type="evidence" value="ECO:0007669"/>
    <property type="project" value="UniProtKB-KW"/>
</dbReference>
<dbReference type="CDD" id="cd00207">
    <property type="entry name" value="fer2"/>
    <property type="match status" value="1"/>
</dbReference>
<feature type="domain" description="FAD-binding FR-type" evidence="9">
    <location>
        <begin position="1"/>
        <end position="96"/>
    </location>
</feature>
<reference evidence="10" key="2">
    <citation type="submission" date="2020-09" db="EMBL/GenBank/DDBJ databases">
        <authorList>
            <person name="Sun Q."/>
            <person name="Sedlacek I."/>
        </authorList>
    </citation>
    <scope>NUCLEOTIDE SEQUENCE</scope>
    <source>
        <strain evidence="10">CCM 7905</strain>
    </source>
</reference>
<name>A0A917CYR8_9NOCA</name>
<dbReference type="EMBL" id="BMCU01000002">
    <property type="protein sequence ID" value="GGG02409.1"/>
    <property type="molecule type" value="Genomic_DNA"/>
</dbReference>
<dbReference type="InterPro" id="IPR017927">
    <property type="entry name" value="FAD-bd_FR_type"/>
</dbReference>
<dbReference type="InterPro" id="IPR036010">
    <property type="entry name" value="2Fe-2S_ferredoxin-like_sf"/>
</dbReference>
<dbReference type="SUPFAM" id="SSF54292">
    <property type="entry name" value="2Fe-2S ferredoxin-like"/>
    <property type="match status" value="1"/>
</dbReference>
<reference evidence="10" key="1">
    <citation type="journal article" date="2014" name="Int. J. Syst. Evol. Microbiol.">
        <title>Complete genome sequence of Corynebacterium casei LMG S-19264T (=DSM 44701T), isolated from a smear-ripened cheese.</title>
        <authorList>
            <consortium name="US DOE Joint Genome Institute (JGI-PGF)"/>
            <person name="Walter F."/>
            <person name="Albersmeier A."/>
            <person name="Kalinowski J."/>
            <person name="Ruckert C."/>
        </authorList>
    </citation>
    <scope>NUCLEOTIDE SEQUENCE</scope>
    <source>
        <strain evidence="10">CCM 7905</strain>
    </source>
</reference>
<dbReference type="PANTHER" id="PTHR47354:SF1">
    <property type="entry name" value="CARNITINE MONOOXYGENASE REDUCTASE SUBUNIT"/>
    <property type="match status" value="1"/>
</dbReference>
<evidence type="ECO:0000256" key="7">
    <source>
        <dbReference type="ARBA" id="ARBA00023014"/>
    </source>
</evidence>
<keyword evidence="6" id="KW-0408">Iron</keyword>
<feature type="domain" description="2Fe-2S ferredoxin-type" evidence="8">
    <location>
        <begin position="216"/>
        <end position="300"/>
    </location>
</feature>
<evidence type="ECO:0000256" key="5">
    <source>
        <dbReference type="ARBA" id="ARBA00023002"/>
    </source>
</evidence>
<dbReference type="Pfam" id="PF00111">
    <property type="entry name" value="Fer2"/>
    <property type="match status" value="1"/>
</dbReference>
<gene>
    <name evidence="10" type="ORF">GCM10007304_15500</name>
</gene>
<dbReference type="InterPro" id="IPR039261">
    <property type="entry name" value="FNR_nucleotide-bd"/>
</dbReference>
<dbReference type="InterPro" id="IPR012675">
    <property type="entry name" value="Beta-grasp_dom_sf"/>
</dbReference>
<dbReference type="InterPro" id="IPR001041">
    <property type="entry name" value="2Fe-2S_ferredoxin-type"/>
</dbReference>
<dbReference type="SUPFAM" id="SSF52343">
    <property type="entry name" value="Ferredoxin reductase-like, C-terminal NADP-linked domain"/>
    <property type="match status" value="1"/>
</dbReference>
<organism evidence="10 11">
    <name type="scientific">Rhodococcoides trifolii</name>
    <dbReference type="NCBI Taxonomy" id="908250"/>
    <lineage>
        <taxon>Bacteria</taxon>
        <taxon>Bacillati</taxon>
        <taxon>Actinomycetota</taxon>
        <taxon>Actinomycetes</taxon>
        <taxon>Mycobacteriales</taxon>
        <taxon>Nocardiaceae</taxon>
        <taxon>Rhodococcoides</taxon>
    </lineage>
</organism>